<keyword evidence="2" id="KW-1003">Cell membrane</keyword>
<feature type="transmembrane region" description="Helical" evidence="6">
    <location>
        <begin position="436"/>
        <end position="454"/>
    </location>
</feature>
<dbReference type="Proteomes" id="UP001327459">
    <property type="component" value="Chromosome"/>
</dbReference>
<evidence type="ECO:0000313" key="8">
    <source>
        <dbReference type="Proteomes" id="UP001327459"/>
    </source>
</evidence>
<keyword evidence="3 6" id="KW-0812">Transmembrane</keyword>
<dbReference type="InterPro" id="IPR050833">
    <property type="entry name" value="Poly_Biosynth_Transport"/>
</dbReference>
<protein>
    <submittedName>
        <fullName evidence="7">Flippase</fullName>
    </submittedName>
</protein>
<evidence type="ECO:0000256" key="6">
    <source>
        <dbReference type="SAM" id="Phobius"/>
    </source>
</evidence>
<feature type="transmembrane region" description="Helical" evidence="6">
    <location>
        <begin position="261"/>
        <end position="280"/>
    </location>
</feature>
<dbReference type="PANTHER" id="PTHR30250">
    <property type="entry name" value="PST FAMILY PREDICTED COLANIC ACID TRANSPORTER"/>
    <property type="match status" value="1"/>
</dbReference>
<feature type="transmembrane region" description="Helical" evidence="6">
    <location>
        <begin position="220"/>
        <end position="240"/>
    </location>
</feature>
<evidence type="ECO:0000256" key="1">
    <source>
        <dbReference type="ARBA" id="ARBA00004651"/>
    </source>
</evidence>
<comment type="subcellular location">
    <subcellularLocation>
        <location evidence="1">Cell membrane</location>
        <topology evidence="1">Multi-pass membrane protein</topology>
    </subcellularLocation>
</comment>
<feature type="transmembrane region" description="Helical" evidence="6">
    <location>
        <begin position="130"/>
        <end position="150"/>
    </location>
</feature>
<keyword evidence="8" id="KW-1185">Reference proteome</keyword>
<keyword evidence="5 6" id="KW-0472">Membrane</keyword>
<evidence type="ECO:0000313" key="7">
    <source>
        <dbReference type="EMBL" id="WQH17374.1"/>
    </source>
</evidence>
<feature type="transmembrane region" description="Helical" evidence="6">
    <location>
        <begin position="300"/>
        <end position="323"/>
    </location>
</feature>
<evidence type="ECO:0000256" key="5">
    <source>
        <dbReference type="ARBA" id="ARBA00023136"/>
    </source>
</evidence>
<feature type="transmembrane region" description="Helical" evidence="6">
    <location>
        <begin position="156"/>
        <end position="176"/>
    </location>
</feature>
<dbReference type="PANTHER" id="PTHR30250:SF11">
    <property type="entry name" value="O-ANTIGEN TRANSPORTER-RELATED"/>
    <property type="match status" value="1"/>
</dbReference>
<feature type="transmembrane region" description="Helical" evidence="6">
    <location>
        <begin position="44"/>
        <end position="73"/>
    </location>
</feature>
<sequence length="476" mass="51345">MKRLSGGAQREAGLPISPSGFDLQAWRVVMNELRNIGRTLRQGFLIRAGLGSIVIKFSSKIISLVTVVVLANVLGASDFGVFVFIIALIGLLSMPAQLGLSNLVMKVTSAELVSRDWSAIKGVWRWSTRLSLASSSIIVLVAVAISVGFVESINDKLFYGFLVSLPLVFFVPLSNIRGGALRGLHLVNLGQFPEQIIRPGLFLVLVALSVLFGYESSVEAAIAMSVTAAAVAFVSGQFLLSRYTPNAVRSTKPDYSSWRSWLYAAIPLSLTEGASLIMANTDSVMLGMFSTSSAVGVYKIAVQGAVLIAFVMDALSMVVAPYFSKLHASDKKYELQKLVSYTCLASFVFALFAFLFFVIFGELLLEVLFASDFSFAYIPLLILSVSHLVSSWVGPVGVLLNMTGSHRVVLVAVASASILNVALNFVLIPAFSLEGAAWATGISLIYWKTFLWLASKRQLDINSSPSPLCSSLFSSR</sequence>
<proteinExistence type="predicted"/>
<feature type="transmembrane region" description="Helical" evidence="6">
    <location>
        <begin position="408"/>
        <end position="430"/>
    </location>
</feature>
<evidence type="ECO:0000256" key="3">
    <source>
        <dbReference type="ARBA" id="ARBA00022692"/>
    </source>
</evidence>
<feature type="transmembrane region" description="Helical" evidence="6">
    <location>
        <begin position="344"/>
        <end position="365"/>
    </location>
</feature>
<reference evidence="7 8" key="1">
    <citation type="submission" date="2023-11" db="EMBL/GenBank/DDBJ databases">
        <title>MicrobeMod: A computational toolkit for identifying prokaryotic methylation and restriction-modification with nanopore sequencing.</title>
        <authorList>
            <person name="Crits-Christoph A."/>
            <person name="Kang S.C."/>
            <person name="Lee H."/>
            <person name="Ostrov N."/>
        </authorList>
    </citation>
    <scope>NUCLEOTIDE SEQUENCE [LARGE SCALE GENOMIC DNA]</scope>
    <source>
        <strain evidence="7 8">ATCC 49870</strain>
    </source>
</reference>
<feature type="transmembrane region" description="Helical" evidence="6">
    <location>
        <begin position="79"/>
        <end position="100"/>
    </location>
</feature>
<feature type="transmembrane region" description="Helical" evidence="6">
    <location>
        <begin position="196"/>
        <end position="214"/>
    </location>
</feature>
<evidence type="ECO:0000256" key="2">
    <source>
        <dbReference type="ARBA" id="ARBA00022475"/>
    </source>
</evidence>
<dbReference type="EMBL" id="CP140153">
    <property type="protein sequence ID" value="WQH17374.1"/>
    <property type="molecule type" value="Genomic_DNA"/>
</dbReference>
<name>A0ABZ0Z1F2_9GAMM</name>
<feature type="transmembrane region" description="Helical" evidence="6">
    <location>
        <begin position="377"/>
        <end position="401"/>
    </location>
</feature>
<dbReference type="RefSeq" id="WP_322522343.1">
    <property type="nucleotide sequence ID" value="NZ_CP140153.1"/>
</dbReference>
<dbReference type="CDD" id="cd13128">
    <property type="entry name" value="MATE_Wzx_like"/>
    <property type="match status" value="1"/>
</dbReference>
<keyword evidence="4 6" id="KW-1133">Transmembrane helix</keyword>
<organism evidence="7 8">
    <name type="scientific">Guyparkeria halophila</name>
    <dbReference type="NCBI Taxonomy" id="47960"/>
    <lineage>
        <taxon>Bacteria</taxon>
        <taxon>Pseudomonadati</taxon>
        <taxon>Pseudomonadota</taxon>
        <taxon>Gammaproteobacteria</taxon>
        <taxon>Chromatiales</taxon>
        <taxon>Thioalkalibacteraceae</taxon>
        <taxon>Guyparkeria</taxon>
    </lineage>
</organism>
<gene>
    <name evidence="7" type="ORF">SR882_05570</name>
</gene>
<evidence type="ECO:0000256" key="4">
    <source>
        <dbReference type="ARBA" id="ARBA00022989"/>
    </source>
</evidence>
<dbReference type="Pfam" id="PF01943">
    <property type="entry name" value="Polysacc_synt"/>
    <property type="match status" value="1"/>
</dbReference>
<dbReference type="InterPro" id="IPR002797">
    <property type="entry name" value="Polysacc_synth"/>
</dbReference>
<accession>A0ABZ0Z1F2</accession>